<dbReference type="OrthoDB" id="4775043at2"/>
<dbReference type="EMBL" id="AP019791">
    <property type="protein sequence ID" value="BBL78291.1"/>
    <property type="molecule type" value="Genomic_DNA"/>
</dbReference>
<dbReference type="RefSeq" id="WP_143526453.1">
    <property type="nucleotide sequence ID" value="NZ_AP019791.1"/>
</dbReference>
<sequence>MSGSPGGCDPRLVFELADGALEPGRRRRALAHLDSCPGCRSLYERERRLSERLRRTPPPAAGSVCREVVMELSTRPTGVRLVWVVLCLGLLLVDGVALVAAGMNPLLFASDLLGVFWAVASGLATAGRVLLEAIGVILLIALAAGTLADLLVAVVVISARRRARQA</sequence>
<gene>
    <name evidence="3" type="ORF">RxyAA322_01450</name>
</gene>
<keyword evidence="1" id="KW-1133">Transmembrane helix</keyword>
<dbReference type="InterPro" id="IPR041916">
    <property type="entry name" value="Anti_sigma_zinc_sf"/>
</dbReference>
<feature type="transmembrane region" description="Helical" evidence="1">
    <location>
        <begin position="137"/>
        <end position="159"/>
    </location>
</feature>
<dbReference type="Pfam" id="PF13490">
    <property type="entry name" value="zf-HC2"/>
    <property type="match status" value="1"/>
</dbReference>
<evidence type="ECO:0000313" key="4">
    <source>
        <dbReference type="Proteomes" id="UP000318065"/>
    </source>
</evidence>
<feature type="transmembrane region" description="Helical" evidence="1">
    <location>
        <begin position="81"/>
        <end position="100"/>
    </location>
</feature>
<evidence type="ECO:0000313" key="3">
    <source>
        <dbReference type="EMBL" id="BBL78291.1"/>
    </source>
</evidence>
<dbReference type="Proteomes" id="UP000318065">
    <property type="component" value="Chromosome"/>
</dbReference>
<name>A0A510HEC7_9ACTN</name>
<reference evidence="3" key="1">
    <citation type="journal article" date="2019" name="Microbiol. Resour. Announc.">
        <title>Complete Genome Sequence of Rubrobacter xylanophilus Strain AA3-22, Isolated from Arima Onsen in Japan.</title>
        <authorList>
            <person name="Tomariguchi N."/>
            <person name="Miyazaki K."/>
        </authorList>
    </citation>
    <scope>NUCLEOTIDE SEQUENCE [LARGE SCALE GENOMIC DNA]</scope>
    <source>
        <strain evidence="3">AA3-22</strain>
    </source>
</reference>
<dbReference type="InterPro" id="IPR027383">
    <property type="entry name" value="Znf_put"/>
</dbReference>
<evidence type="ECO:0000256" key="1">
    <source>
        <dbReference type="SAM" id="Phobius"/>
    </source>
</evidence>
<protein>
    <recommendedName>
        <fullName evidence="2">Putative zinc-finger domain-containing protein</fullName>
    </recommendedName>
</protein>
<feature type="transmembrane region" description="Helical" evidence="1">
    <location>
        <begin position="112"/>
        <end position="131"/>
    </location>
</feature>
<keyword evidence="4" id="KW-1185">Reference proteome</keyword>
<evidence type="ECO:0000259" key="2">
    <source>
        <dbReference type="Pfam" id="PF13490"/>
    </source>
</evidence>
<dbReference type="Gene3D" id="1.10.10.1320">
    <property type="entry name" value="Anti-sigma factor, zinc-finger domain"/>
    <property type="match status" value="1"/>
</dbReference>
<organism evidence="3 4">
    <name type="scientific">Rubrobacter xylanophilus</name>
    <dbReference type="NCBI Taxonomy" id="49319"/>
    <lineage>
        <taxon>Bacteria</taxon>
        <taxon>Bacillati</taxon>
        <taxon>Actinomycetota</taxon>
        <taxon>Rubrobacteria</taxon>
        <taxon>Rubrobacterales</taxon>
        <taxon>Rubrobacteraceae</taxon>
        <taxon>Rubrobacter</taxon>
    </lineage>
</organism>
<feature type="domain" description="Putative zinc-finger" evidence="2">
    <location>
        <begin position="12"/>
        <end position="40"/>
    </location>
</feature>
<dbReference type="AlphaFoldDB" id="A0A510HEC7"/>
<keyword evidence="1" id="KW-0472">Membrane</keyword>
<keyword evidence="1" id="KW-0812">Transmembrane</keyword>
<accession>A0A510HEC7</accession>
<proteinExistence type="predicted"/>